<gene>
    <name evidence="1" type="ORF">AK812_SmicGene12424</name>
</gene>
<evidence type="ECO:0000313" key="2">
    <source>
        <dbReference type="Proteomes" id="UP000186817"/>
    </source>
</evidence>
<dbReference type="OMA" id="ANFDEMM"/>
<dbReference type="OrthoDB" id="421725at2759"/>
<evidence type="ECO:0000313" key="1">
    <source>
        <dbReference type="EMBL" id="OLQ04482.1"/>
    </source>
</evidence>
<dbReference type="Proteomes" id="UP000186817">
    <property type="component" value="Unassembled WGS sequence"/>
</dbReference>
<keyword evidence="2" id="KW-1185">Reference proteome</keyword>
<reference evidence="1 2" key="1">
    <citation type="submission" date="2016-02" db="EMBL/GenBank/DDBJ databases">
        <title>Genome analysis of coral dinoflagellate symbionts highlights evolutionary adaptations to a symbiotic lifestyle.</title>
        <authorList>
            <person name="Aranda M."/>
            <person name="Li Y."/>
            <person name="Liew Y.J."/>
            <person name="Baumgarten S."/>
            <person name="Simakov O."/>
            <person name="Wilson M."/>
            <person name="Piel J."/>
            <person name="Ashoor H."/>
            <person name="Bougouffa S."/>
            <person name="Bajic V.B."/>
            <person name="Ryu T."/>
            <person name="Ravasi T."/>
            <person name="Bayer T."/>
            <person name="Micklem G."/>
            <person name="Kim H."/>
            <person name="Bhak J."/>
            <person name="Lajeunesse T.C."/>
            <person name="Voolstra C.R."/>
        </authorList>
    </citation>
    <scope>NUCLEOTIDE SEQUENCE [LARGE SCALE GENOMIC DNA]</scope>
    <source>
        <strain evidence="1 2">CCMP2467</strain>
    </source>
</reference>
<dbReference type="AlphaFoldDB" id="A0A1Q9EAQ4"/>
<proteinExistence type="predicted"/>
<name>A0A1Q9EAQ4_SYMMI</name>
<protein>
    <submittedName>
        <fullName evidence="1">Uncharacterized protein</fullName>
    </submittedName>
</protein>
<dbReference type="EMBL" id="LSRX01000209">
    <property type="protein sequence ID" value="OLQ04482.1"/>
    <property type="molecule type" value="Genomic_DNA"/>
</dbReference>
<organism evidence="1 2">
    <name type="scientific">Symbiodinium microadriaticum</name>
    <name type="common">Dinoflagellate</name>
    <name type="synonym">Zooxanthella microadriatica</name>
    <dbReference type="NCBI Taxonomy" id="2951"/>
    <lineage>
        <taxon>Eukaryota</taxon>
        <taxon>Sar</taxon>
        <taxon>Alveolata</taxon>
        <taxon>Dinophyceae</taxon>
        <taxon>Suessiales</taxon>
        <taxon>Symbiodiniaceae</taxon>
        <taxon>Symbiodinium</taxon>
    </lineage>
</organism>
<accession>A0A1Q9EAQ4</accession>
<sequence>MQSSPAASSIDSCHHNTILTPTAAMLLSKPSAPATILPYSPGSSGLPNSPLGPLPSRTRGGRTLLRCAACIEQGRNVGDQFAWSCFGVVCPLGLRLSARFLRTRSPRSLRMSSVSGSSGGVEIWRALPEQIPANFDEMMRNRYNDIVREELDGTPFRTLAVMRVPIDSVPDVGFKSDFSFQRGSLQHSAVLHAEREHGGFVGCAVNIPKADYLPRGCVGAELLSVTQQENNIVKVTLRGVAMLRIIDRVCGPDDNGRVLPIVQEVLECGDLEEKQGSEALAQEIKLVEDLFVACGELQTSTGIWAAGDLASRTVADMTAVSMQTVADVQLSGVSSEEQRWPVLASHAAISTFSAAKRSEFLCDPSSTLRRIRSLSKFLKLMQRVLTQKLLAKKA</sequence>
<comment type="caution">
    <text evidence="1">The sequence shown here is derived from an EMBL/GenBank/DDBJ whole genome shotgun (WGS) entry which is preliminary data.</text>
</comment>